<dbReference type="InterPro" id="IPR007820">
    <property type="entry name" value="AbrB_fam"/>
</dbReference>
<accession>A0ABY4HE21</accession>
<feature type="transmembrane region" description="Helical" evidence="1">
    <location>
        <begin position="206"/>
        <end position="225"/>
    </location>
</feature>
<proteinExistence type="predicted"/>
<feature type="transmembrane region" description="Helical" evidence="1">
    <location>
        <begin position="231"/>
        <end position="248"/>
    </location>
</feature>
<dbReference type="NCBIfam" id="TIGR03082">
    <property type="entry name" value="Gneg_AbrB_dup"/>
    <property type="match status" value="2"/>
</dbReference>
<gene>
    <name evidence="2" type="ORF">MUO15_03140</name>
</gene>
<feature type="transmembrane region" description="Helical" evidence="1">
    <location>
        <begin position="182"/>
        <end position="199"/>
    </location>
</feature>
<dbReference type="RefSeq" id="WP_245033328.1">
    <property type="nucleotide sequence ID" value="NZ_CP095075.1"/>
</dbReference>
<feature type="transmembrane region" description="Helical" evidence="1">
    <location>
        <begin position="260"/>
        <end position="280"/>
    </location>
</feature>
<keyword evidence="1" id="KW-0812">Transmembrane</keyword>
<evidence type="ECO:0000256" key="1">
    <source>
        <dbReference type="SAM" id="Phobius"/>
    </source>
</evidence>
<dbReference type="InterPro" id="IPR017516">
    <property type="entry name" value="AbrB_dup"/>
</dbReference>
<name>A0ABY4HE21_9BACI</name>
<feature type="transmembrane region" description="Helical" evidence="1">
    <location>
        <begin position="323"/>
        <end position="340"/>
    </location>
</feature>
<keyword evidence="3" id="KW-1185">Reference proteome</keyword>
<dbReference type="Proteomes" id="UP000830326">
    <property type="component" value="Chromosome"/>
</dbReference>
<dbReference type="EMBL" id="CP095075">
    <property type="protein sequence ID" value="UOR12528.1"/>
    <property type="molecule type" value="Genomic_DNA"/>
</dbReference>
<sequence>MDKDYVITYFVAFAGGMAFSYLSLPLPWILGPVTTLILYKMTGEQKTRSSSHLRDLGFWLLGVQIGLTFQADTWANIGPYLLPYSFFSFTIIAISLLFAYILSKQVDIDTTTTMIGSVPGGLSAMIAVSESLQGNTVLVTIFHTIRLLSVLFIIPFAATHWLNISEANQSAPPVSHASSGDNWTIFIYLFSLAVGYFLQKKIPASLIILPMLIIGVCQTVGLSLYSLPAVFFIGAQLTIGVHLGNKIVMKDVLRAGRYCGFFFGLALLLITFSFLFGLFLSKWTGMELTTAILSLAPGGLVEMALTAQDAGADPAIVSSLQTVRLLTIVLFMPLLLKWLLQRQSKRPLI</sequence>
<feature type="transmembrane region" description="Helical" evidence="1">
    <location>
        <begin position="6"/>
        <end position="39"/>
    </location>
</feature>
<keyword evidence="1" id="KW-0472">Membrane</keyword>
<protein>
    <submittedName>
        <fullName evidence="2">AbrB family transcriptional regulator</fullName>
    </submittedName>
</protein>
<dbReference type="PIRSF" id="PIRSF038991">
    <property type="entry name" value="Protein_AbrB"/>
    <property type="match status" value="1"/>
</dbReference>
<organism evidence="2 3">
    <name type="scientific">Halobacillus amylolyticus</name>
    <dbReference type="NCBI Taxonomy" id="2932259"/>
    <lineage>
        <taxon>Bacteria</taxon>
        <taxon>Bacillati</taxon>
        <taxon>Bacillota</taxon>
        <taxon>Bacilli</taxon>
        <taxon>Bacillales</taxon>
        <taxon>Bacillaceae</taxon>
        <taxon>Halobacillus</taxon>
    </lineage>
</organism>
<dbReference type="PANTHER" id="PTHR38457:SF1">
    <property type="entry name" value="REGULATOR ABRB-RELATED"/>
    <property type="match status" value="1"/>
</dbReference>
<reference evidence="2" key="1">
    <citation type="submission" date="2022-04" db="EMBL/GenBank/DDBJ databases">
        <title>Halobacillus sp. isolated from saltern.</title>
        <authorList>
            <person name="Won M."/>
            <person name="Lee C.-M."/>
            <person name="Woen H.-Y."/>
            <person name="Kwon S.-W."/>
        </authorList>
    </citation>
    <scope>NUCLEOTIDE SEQUENCE</scope>
    <source>
        <strain evidence="2">SSHM10-5</strain>
    </source>
</reference>
<evidence type="ECO:0000313" key="3">
    <source>
        <dbReference type="Proteomes" id="UP000830326"/>
    </source>
</evidence>
<dbReference type="PANTHER" id="PTHR38457">
    <property type="entry name" value="REGULATOR ABRB-RELATED"/>
    <property type="match status" value="1"/>
</dbReference>
<feature type="transmembrane region" description="Helical" evidence="1">
    <location>
        <begin position="137"/>
        <end position="162"/>
    </location>
</feature>
<feature type="transmembrane region" description="Helical" evidence="1">
    <location>
        <begin position="81"/>
        <end position="102"/>
    </location>
</feature>
<keyword evidence="1" id="KW-1133">Transmembrane helix</keyword>
<evidence type="ECO:0000313" key="2">
    <source>
        <dbReference type="EMBL" id="UOR12528.1"/>
    </source>
</evidence>
<dbReference type="Pfam" id="PF05145">
    <property type="entry name" value="AbrB"/>
    <property type="match status" value="1"/>
</dbReference>